<proteinExistence type="predicted"/>
<dbReference type="PANTHER" id="PTHR13448">
    <property type="entry name" value="TRANSMEMBRANE PROTEIN 214"/>
    <property type="match status" value="1"/>
</dbReference>
<organism evidence="1">
    <name type="scientific">Brassica napus</name>
    <name type="common">Rape</name>
    <dbReference type="NCBI Taxonomy" id="3708"/>
    <lineage>
        <taxon>Eukaryota</taxon>
        <taxon>Viridiplantae</taxon>
        <taxon>Streptophyta</taxon>
        <taxon>Embryophyta</taxon>
        <taxon>Tracheophyta</taxon>
        <taxon>Spermatophyta</taxon>
        <taxon>Magnoliopsida</taxon>
        <taxon>eudicotyledons</taxon>
        <taxon>Gunneridae</taxon>
        <taxon>Pentapetalae</taxon>
        <taxon>rosids</taxon>
        <taxon>malvids</taxon>
        <taxon>Brassicales</taxon>
        <taxon>Brassicaceae</taxon>
        <taxon>Brassiceae</taxon>
        <taxon>Brassica</taxon>
    </lineage>
</organism>
<dbReference type="PANTHER" id="PTHR13448:SF13">
    <property type="entry name" value="(RAPE) HYPOTHETICAL PROTEIN"/>
    <property type="match status" value="1"/>
</dbReference>
<dbReference type="AlphaFoldDB" id="A0A816QPN8"/>
<name>A0A816QPN8_BRANA</name>
<dbReference type="InterPro" id="IPR019308">
    <property type="entry name" value="TMEM214"/>
</dbReference>
<gene>
    <name evidence="1" type="ORF">DARMORV10_C06P46240.1</name>
</gene>
<protein>
    <submittedName>
        <fullName evidence="1">(rape) hypothetical protein</fullName>
    </submittedName>
</protein>
<accession>A0A816QPN8</accession>
<dbReference type="EMBL" id="HG994370">
    <property type="protein sequence ID" value="CAF2064253.1"/>
    <property type="molecule type" value="Genomic_DNA"/>
</dbReference>
<dbReference type="Proteomes" id="UP001295469">
    <property type="component" value="Chromosome C06"/>
</dbReference>
<sequence length="159" mass="17717">MKRILSFALTLAGEEGSFPVVLAEEATSIAIRCLSQNVYCFDHWDKLYTDNLVASVALLKKLVDDDHFFRLPSDALLTVIVNQTMESFRRKNKRAIIAEGGANCSLYKEADEYCTLISKSLSRGSGRSKLRHITAAAAALDILEKENSIYFDEAFSICI</sequence>
<evidence type="ECO:0000313" key="1">
    <source>
        <dbReference type="EMBL" id="CAF2064253.1"/>
    </source>
</evidence>
<reference evidence="1" key="1">
    <citation type="submission" date="2021-01" db="EMBL/GenBank/DDBJ databases">
        <authorList>
            <consortium name="Genoscope - CEA"/>
            <person name="William W."/>
        </authorList>
    </citation>
    <scope>NUCLEOTIDE SEQUENCE</scope>
</reference>